<evidence type="ECO:0000313" key="2">
    <source>
        <dbReference type="Proteomes" id="UP000008022"/>
    </source>
</evidence>
<sequence>MAEIGERRRLRRPLARRVRHGSAGALIPRQLGTKNGRHGRARHVLPGAMGSASVAMTMSKVDLKAWINLRYNGSILDIRVCDEKSFKFRRSQPPLSMVFFVDSGSFR</sequence>
<keyword evidence="2" id="KW-1185">Reference proteome</keyword>
<proteinExistence type="predicted"/>
<organism evidence="1 2">
    <name type="scientific">Oryza rufipogon</name>
    <name type="common">Brownbeard rice</name>
    <name type="synonym">Asian wild rice</name>
    <dbReference type="NCBI Taxonomy" id="4529"/>
    <lineage>
        <taxon>Eukaryota</taxon>
        <taxon>Viridiplantae</taxon>
        <taxon>Streptophyta</taxon>
        <taxon>Embryophyta</taxon>
        <taxon>Tracheophyta</taxon>
        <taxon>Spermatophyta</taxon>
        <taxon>Magnoliopsida</taxon>
        <taxon>Liliopsida</taxon>
        <taxon>Poales</taxon>
        <taxon>Poaceae</taxon>
        <taxon>BOP clade</taxon>
        <taxon>Oryzoideae</taxon>
        <taxon>Oryzeae</taxon>
        <taxon>Oryzinae</taxon>
        <taxon>Oryza</taxon>
    </lineage>
</organism>
<dbReference type="OMA" id="AWINLRY"/>
<protein>
    <submittedName>
        <fullName evidence="1">Uncharacterized protein</fullName>
    </submittedName>
</protein>
<reference evidence="2" key="1">
    <citation type="submission" date="2013-06" db="EMBL/GenBank/DDBJ databases">
        <authorList>
            <person name="Zhao Q."/>
        </authorList>
    </citation>
    <scope>NUCLEOTIDE SEQUENCE</scope>
    <source>
        <strain evidence="2">cv. W1943</strain>
    </source>
</reference>
<evidence type="ECO:0000313" key="1">
    <source>
        <dbReference type="EnsemblPlants" id="ORUFI06G25000.1"/>
    </source>
</evidence>
<dbReference type="Proteomes" id="UP000008022">
    <property type="component" value="Unassembled WGS sequence"/>
</dbReference>
<accession>A0A0E0Q112</accession>
<dbReference type="HOGENOM" id="CLU_179585_0_0_1"/>
<name>A0A0E0Q112_ORYRU</name>
<dbReference type="EnsemblPlants" id="ORUFI06G25000.1">
    <property type="protein sequence ID" value="ORUFI06G25000.1"/>
    <property type="gene ID" value="ORUFI06G25000"/>
</dbReference>
<dbReference type="AlphaFoldDB" id="A0A0E0Q112"/>
<dbReference type="Gramene" id="ORUFI06G25000.1">
    <property type="protein sequence ID" value="ORUFI06G25000.1"/>
    <property type="gene ID" value="ORUFI06G25000"/>
</dbReference>
<reference evidence="1" key="2">
    <citation type="submission" date="2015-06" db="UniProtKB">
        <authorList>
            <consortium name="EnsemblPlants"/>
        </authorList>
    </citation>
    <scope>IDENTIFICATION</scope>
</reference>